<comment type="caution">
    <text evidence="2">The sequence shown here is derived from an EMBL/GenBank/DDBJ whole genome shotgun (WGS) entry which is preliminary data.</text>
</comment>
<dbReference type="EMBL" id="JACCFY010000001">
    <property type="protein sequence ID" value="NYJ77454.1"/>
    <property type="molecule type" value="Genomic_DNA"/>
</dbReference>
<proteinExistence type="predicted"/>
<keyword evidence="1" id="KW-1133">Transmembrane helix</keyword>
<keyword evidence="3" id="KW-1185">Reference proteome</keyword>
<evidence type="ECO:0000313" key="3">
    <source>
        <dbReference type="Proteomes" id="UP000535437"/>
    </source>
</evidence>
<evidence type="ECO:0000256" key="1">
    <source>
        <dbReference type="SAM" id="Phobius"/>
    </source>
</evidence>
<sequence>MSTPTLDPWSNGTPAYRRTLLLGIFSTFLGVVLVVLAAVAVGPDLEPTLRGAGLALIGLGIISHLISILLRKRQAKQIIQARAGTSRKRGR</sequence>
<name>A0A7Z0GL53_9MICC</name>
<gene>
    <name evidence="2" type="ORF">HNR09_000865</name>
</gene>
<dbReference type="Proteomes" id="UP000535437">
    <property type="component" value="Unassembled WGS sequence"/>
</dbReference>
<keyword evidence="1" id="KW-0812">Transmembrane</keyword>
<accession>A0A7Z0GL53</accession>
<reference evidence="2 3" key="1">
    <citation type="submission" date="2020-07" db="EMBL/GenBank/DDBJ databases">
        <title>Sequencing the genomes of 1000 actinobacteria strains.</title>
        <authorList>
            <person name="Klenk H.-P."/>
        </authorList>
    </citation>
    <scope>NUCLEOTIDE SEQUENCE [LARGE SCALE GENOMIC DNA]</scope>
    <source>
        <strain evidence="2 3">DSM 15475</strain>
    </source>
</reference>
<organism evidence="2 3">
    <name type="scientific">Nesterenkonia xinjiangensis</name>
    <dbReference type="NCBI Taxonomy" id="225327"/>
    <lineage>
        <taxon>Bacteria</taxon>
        <taxon>Bacillati</taxon>
        <taxon>Actinomycetota</taxon>
        <taxon>Actinomycetes</taxon>
        <taxon>Micrococcales</taxon>
        <taxon>Micrococcaceae</taxon>
        <taxon>Nesterenkonia</taxon>
    </lineage>
</organism>
<keyword evidence="1" id="KW-0472">Membrane</keyword>
<feature type="transmembrane region" description="Helical" evidence="1">
    <location>
        <begin position="20"/>
        <end position="40"/>
    </location>
</feature>
<feature type="transmembrane region" description="Helical" evidence="1">
    <location>
        <begin position="52"/>
        <end position="70"/>
    </location>
</feature>
<evidence type="ECO:0000313" key="2">
    <source>
        <dbReference type="EMBL" id="NYJ77454.1"/>
    </source>
</evidence>
<dbReference type="RefSeq" id="WP_179540937.1">
    <property type="nucleotide sequence ID" value="NZ_BAAALL010000004.1"/>
</dbReference>
<protein>
    <submittedName>
        <fullName evidence="2">Uncharacterized protein</fullName>
    </submittedName>
</protein>
<dbReference type="AlphaFoldDB" id="A0A7Z0GL53"/>